<comment type="subcellular location">
    <subcellularLocation>
        <location evidence="1">Cell membrane</location>
        <topology evidence="1">Single-pass type I membrane protein</topology>
    </subcellularLocation>
</comment>
<dbReference type="GO" id="GO:0071222">
    <property type="term" value="P:cellular response to lipopolysaccharide"/>
    <property type="evidence" value="ECO:0007669"/>
    <property type="project" value="TreeGrafter"/>
</dbReference>
<keyword evidence="3" id="KW-0812">Transmembrane</keyword>
<feature type="chain" id="PRO_5018248938" description="Ig-like domain-containing protein" evidence="11">
    <location>
        <begin position="20"/>
        <end position="145"/>
    </location>
</feature>
<dbReference type="Proteomes" id="UP000242638">
    <property type="component" value="Unassembled WGS sequence"/>
</dbReference>
<reference evidence="13" key="3">
    <citation type="submission" date="2025-09" db="UniProtKB">
        <authorList>
            <consortium name="Ensembl"/>
        </authorList>
    </citation>
    <scope>IDENTIFICATION</scope>
    <source>
        <strain evidence="13">Guanapo</strain>
    </source>
</reference>
<evidence type="ECO:0000313" key="13">
    <source>
        <dbReference type="Ensembl" id="ENSPREP00000014506.1"/>
    </source>
</evidence>
<protein>
    <recommendedName>
        <fullName evidence="12">Ig-like domain-containing protein</fullName>
    </recommendedName>
</protein>
<dbReference type="GO" id="GO:0009897">
    <property type="term" value="C:external side of plasma membrane"/>
    <property type="evidence" value="ECO:0007669"/>
    <property type="project" value="TreeGrafter"/>
</dbReference>
<dbReference type="InterPro" id="IPR007110">
    <property type="entry name" value="Ig-like_dom"/>
</dbReference>
<evidence type="ECO:0000256" key="7">
    <source>
        <dbReference type="ARBA" id="ARBA00023157"/>
    </source>
</evidence>
<dbReference type="AlphaFoldDB" id="A0A3P9NY55"/>
<evidence type="ECO:0000256" key="4">
    <source>
        <dbReference type="ARBA" id="ARBA00022729"/>
    </source>
</evidence>
<evidence type="ECO:0000256" key="8">
    <source>
        <dbReference type="ARBA" id="ARBA00023170"/>
    </source>
</evidence>
<dbReference type="Bgee" id="ENSPREG00000009815">
    <property type="expression patterns" value="Expressed in caudal fin and 1 other cell type or tissue"/>
</dbReference>
<reference evidence="13" key="2">
    <citation type="submission" date="2025-08" db="UniProtKB">
        <authorList>
            <consortium name="Ensembl"/>
        </authorList>
    </citation>
    <scope>IDENTIFICATION</scope>
    <source>
        <strain evidence="13">Guanapo</strain>
    </source>
</reference>
<dbReference type="InterPro" id="IPR036179">
    <property type="entry name" value="Ig-like_dom_sf"/>
</dbReference>
<dbReference type="Pfam" id="PF07686">
    <property type="entry name" value="V-set"/>
    <property type="match status" value="1"/>
</dbReference>
<evidence type="ECO:0000259" key="12">
    <source>
        <dbReference type="PROSITE" id="PS50835"/>
    </source>
</evidence>
<evidence type="ECO:0000256" key="10">
    <source>
        <dbReference type="ARBA" id="ARBA00023319"/>
    </source>
</evidence>
<dbReference type="GO" id="GO:0031295">
    <property type="term" value="P:T cell costimulation"/>
    <property type="evidence" value="ECO:0007669"/>
    <property type="project" value="TreeGrafter"/>
</dbReference>
<proteinExistence type="predicted"/>
<name>A0A3P9NY55_POERE</name>
<dbReference type="InterPro" id="IPR013106">
    <property type="entry name" value="Ig_V-set"/>
</dbReference>
<keyword evidence="10" id="KW-0393">Immunoglobulin domain</keyword>
<keyword evidence="14" id="KW-1185">Reference proteome</keyword>
<keyword evidence="6" id="KW-0472">Membrane</keyword>
<dbReference type="PANTHER" id="PTHR25466:SF14">
    <property type="entry name" value="BUTYROPHILIN SUBFAMILY 2 MEMBER A2-LIKE-RELATED"/>
    <property type="match status" value="1"/>
</dbReference>
<keyword evidence="8" id="KW-0675">Receptor</keyword>
<evidence type="ECO:0000313" key="14">
    <source>
        <dbReference type="Proteomes" id="UP000242638"/>
    </source>
</evidence>
<evidence type="ECO:0000256" key="3">
    <source>
        <dbReference type="ARBA" id="ARBA00022692"/>
    </source>
</evidence>
<evidence type="ECO:0000256" key="2">
    <source>
        <dbReference type="ARBA" id="ARBA00022475"/>
    </source>
</evidence>
<dbReference type="Ensembl" id="ENSPRET00000014652.1">
    <property type="protein sequence ID" value="ENSPREP00000014506.1"/>
    <property type="gene ID" value="ENSPREG00000009815.1"/>
</dbReference>
<evidence type="ECO:0000256" key="9">
    <source>
        <dbReference type="ARBA" id="ARBA00023180"/>
    </source>
</evidence>
<dbReference type="GeneTree" id="ENSGT00940000175195"/>
<keyword evidence="4 11" id="KW-0732">Signal</keyword>
<dbReference type="InterPro" id="IPR051713">
    <property type="entry name" value="T-cell_Activation_Regulation"/>
</dbReference>
<feature type="signal peptide" evidence="11">
    <location>
        <begin position="1"/>
        <end position="19"/>
    </location>
</feature>
<keyword evidence="5" id="KW-1133">Transmembrane helix</keyword>
<evidence type="ECO:0000256" key="11">
    <source>
        <dbReference type="SAM" id="SignalP"/>
    </source>
</evidence>
<organism evidence="13 14">
    <name type="scientific">Poecilia reticulata</name>
    <name type="common">Guppy</name>
    <name type="synonym">Acanthophacelus reticulatus</name>
    <dbReference type="NCBI Taxonomy" id="8081"/>
    <lineage>
        <taxon>Eukaryota</taxon>
        <taxon>Metazoa</taxon>
        <taxon>Chordata</taxon>
        <taxon>Craniata</taxon>
        <taxon>Vertebrata</taxon>
        <taxon>Euteleostomi</taxon>
        <taxon>Actinopterygii</taxon>
        <taxon>Neopterygii</taxon>
        <taxon>Teleostei</taxon>
        <taxon>Neoteleostei</taxon>
        <taxon>Acanthomorphata</taxon>
        <taxon>Ovalentaria</taxon>
        <taxon>Atherinomorphae</taxon>
        <taxon>Cyprinodontiformes</taxon>
        <taxon>Poeciliidae</taxon>
        <taxon>Poeciliinae</taxon>
        <taxon>Poecilia</taxon>
    </lineage>
</organism>
<evidence type="ECO:0000256" key="6">
    <source>
        <dbReference type="ARBA" id="ARBA00023136"/>
    </source>
</evidence>
<accession>A0A3P9NY55</accession>
<keyword evidence="7" id="KW-1015">Disulfide bond</keyword>
<keyword evidence="2" id="KW-1003">Cell membrane</keyword>
<feature type="domain" description="Ig-like" evidence="12">
    <location>
        <begin position="2"/>
        <end position="114"/>
    </location>
</feature>
<dbReference type="InterPro" id="IPR013783">
    <property type="entry name" value="Ig-like_fold"/>
</dbReference>
<dbReference type="PROSITE" id="PS50835">
    <property type="entry name" value="IG_LIKE"/>
    <property type="match status" value="1"/>
</dbReference>
<dbReference type="PANTHER" id="PTHR25466">
    <property type="entry name" value="T-LYMPHOCYTE ACTIVATION ANTIGEN"/>
    <property type="match status" value="1"/>
</dbReference>
<dbReference type="GO" id="GO:0007166">
    <property type="term" value="P:cell surface receptor signaling pathway"/>
    <property type="evidence" value="ECO:0007669"/>
    <property type="project" value="TreeGrafter"/>
</dbReference>
<evidence type="ECO:0000256" key="1">
    <source>
        <dbReference type="ARBA" id="ARBA00004251"/>
    </source>
</evidence>
<keyword evidence="9" id="KW-0325">Glycoprotein</keyword>
<dbReference type="GO" id="GO:0042102">
    <property type="term" value="P:positive regulation of T cell proliferation"/>
    <property type="evidence" value="ECO:0007669"/>
    <property type="project" value="TreeGrafter"/>
</dbReference>
<dbReference type="Gene3D" id="2.60.40.10">
    <property type="entry name" value="Immunoglobulins"/>
    <property type="match status" value="1"/>
</dbReference>
<dbReference type="GO" id="GO:0006955">
    <property type="term" value="P:immune response"/>
    <property type="evidence" value="ECO:0007669"/>
    <property type="project" value="TreeGrafter"/>
</dbReference>
<sequence length="145" mass="16179">FPVWATVLLVLLVLALVAAAGVSVEVESGKESVKMPCRFTACLPADVRIEWTDLCNRKVHVHQNGSDCSAEQNQRYRTRTKMDKDLSLTLRRPTCEDSGIYSCRVYRDGDTTVSLFSGDMGHISDGTSPTCWTFIQSEDMSFVNH</sequence>
<reference evidence="14" key="1">
    <citation type="submission" date="2013-11" db="EMBL/GenBank/DDBJ databases">
        <title>The genomic landscape of the Guanapo guppy.</title>
        <authorList>
            <person name="Kuenstner A."/>
            <person name="Dreyer C."/>
        </authorList>
    </citation>
    <scope>NUCLEOTIDE SEQUENCE</scope>
    <source>
        <strain evidence="14">Guanapo</strain>
    </source>
</reference>
<evidence type="ECO:0000256" key="5">
    <source>
        <dbReference type="ARBA" id="ARBA00022989"/>
    </source>
</evidence>
<dbReference type="GO" id="GO:0042130">
    <property type="term" value="P:negative regulation of T cell proliferation"/>
    <property type="evidence" value="ECO:0007669"/>
    <property type="project" value="TreeGrafter"/>
</dbReference>
<dbReference type="SUPFAM" id="SSF48726">
    <property type="entry name" value="Immunoglobulin"/>
    <property type="match status" value="1"/>
</dbReference>